<proteinExistence type="inferred from homology"/>
<dbReference type="GO" id="GO:0006189">
    <property type="term" value="P:'de novo' IMP biosynthetic process"/>
    <property type="evidence" value="ECO:0007669"/>
    <property type="project" value="UniProtKB-UniRule"/>
</dbReference>
<dbReference type="SUPFAM" id="SSF56104">
    <property type="entry name" value="SAICAR synthase-like"/>
    <property type="match status" value="1"/>
</dbReference>
<dbReference type="EC" id="6.3.2.6" evidence="8"/>
<evidence type="ECO:0000256" key="4">
    <source>
        <dbReference type="ARBA" id="ARBA00022741"/>
    </source>
</evidence>
<dbReference type="EMBL" id="QFOT01000013">
    <property type="protein sequence ID" value="PZP56859.1"/>
    <property type="molecule type" value="Genomic_DNA"/>
</dbReference>
<protein>
    <recommendedName>
        <fullName evidence="8">Phosphoribosylaminoimidazole-succinocarboxamide synthase</fullName>
        <ecNumber evidence="8">6.3.2.6</ecNumber>
    </recommendedName>
    <alternativeName>
        <fullName evidence="8">SAICAR synthetase</fullName>
    </alternativeName>
</protein>
<evidence type="ECO:0000256" key="8">
    <source>
        <dbReference type="HAMAP-Rule" id="MF_00137"/>
    </source>
</evidence>
<evidence type="ECO:0000313" key="11">
    <source>
        <dbReference type="Proteomes" id="UP000249739"/>
    </source>
</evidence>
<evidence type="ECO:0000256" key="3">
    <source>
        <dbReference type="ARBA" id="ARBA00022598"/>
    </source>
</evidence>
<evidence type="ECO:0000256" key="7">
    <source>
        <dbReference type="ARBA" id="ARBA00048475"/>
    </source>
</evidence>
<feature type="domain" description="SAICAR synthetase/ADE2 N-terminal" evidence="9">
    <location>
        <begin position="14"/>
        <end position="256"/>
    </location>
</feature>
<gene>
    <name evidence="8" type="primary">purC</name>
    <name evidence="10" type="ORF">DI586_02265</name>
</gene>
<dbReference type="HAMAP" id="MF_00137">
    <property type="entry name" value="SAICAR_synth"/>
    <property type="match status" value="1"/>
</dbReference>
<dbReference type="Gene3D" id="3.30.470.20">
    <property type="entry name" value="ATP-grasp fold, B domain"/>
    <property type="match status" value="1"/>
</dbReference>
<evidence type="ECO:0000256" key="2">
    <source>
        <dbReference type="ARBA" id="ARBA00010190"/>
    </source>
</evidence>
<organism evidence="10 11">
    <name type="scientific">Micavibrio aeruginosavorus</name>
    <dbReference type="NCBI Taxonomy" id="349221"/>
    <lineage>
        <taxon>Bacteria</taxon>
        <taxon>Pseudomonadati</taxon>
        <taxon>Bdellovibrionota</taxon>
        <taxon>Bdellovibrionia</taxon>
        <taxon>Bdellovibrionales</taxon>
        <taxon>Pseudobdellovibrionaceae</taxon>
        <taxon>Micavibrio</taxon>
    </lineage>
</organism>
<evidence type="ECO:0000313" key="10">
    <source>
        <dbReference type="EMBL" id="PZP56859.1"/>
    </source>
</evidence>
<evidence type="ECO:0000259" key="9">
    <source>
        <dbReference type="Pfam" id="PF01259"/>
    </source>
</evidence>
<dbReference type="PANTHER" id="PTHR43700">
    <property type="entry name" value="PHOSPHORIBOSYLAMINOIMIDAZOLE-SUCCINOCARBOXAMIDE SYNTHASE"/>
    <property type="match status" value="1"/>
</dbReference>
<evidence type="ECO:0000256" key="6">
    <source>
        <dbReference type="ARBA" id="ARBA00022840"/>
    </source>
</evidence>
<dbReference type="GO" id="GO:0005524">
    <property type="term" value="F:ATP binding"/>
    <property type="evidence" value="ECO:0007669"/>
    <property type="project" value="UniProtKB-KW"/>
</dbReference>
<comment type="similarity">
    <text evidence="2 8">Belongs to the SAICAR synthetase family.</text>
</comment>
<comment type="pathway">
    <text evidence="1 8">Purine metabolism; IMP biosynthesis via de novo pathway; 5-amino-1-(5-phospho-D-ribosyl)imidazole-4-carboxamide from 5-amino-1-(5-phospho-D-ribosyl)imidazole-4-carboxylate: step 1/2.</text>
</comment>
<comment type="catalytic activity">
    <reaction evidence="7 8">
        <text>5-amino-1-(5-phospho-D-ribosyl)imidazole-4-carboxylate + L-aspartate + ATP = (2S)-2-[5-amino-1-(5-phospho-beta-D-ribosyl)imidazole-4-carboxamido]succinate + ADP + phosphate + 2 H(+)</text>
        <dbReference type="Rhea" id="RHEA:22628"/>
        <dbReference type="ChEBI" id="CHEBI:15378"/>
        <dbReference type="ChEBI" id="CHEBI:29991"/>
        <dbReference type="ChEBI" id="CHEBI:30616"/>
        <dbReference type="ChEBI" id="CHEBI:43474"/>
        <dbReference type="ChEBI" id="CHEBI:58443"/>
        <dbReference type="ChEBI" id="CHEBI:77657"/>
        <dbReference type="ChEBI" id="CHEBI:456216"/>
        <dbReference type="EC" id="6.3.2.6"/>
    </reaction>
</comment>
<dbReference type="PROSITE" id="PS01057">
    <property type="entry name" value="SAICAR_SYNTHETASE_1"/>
    <property type="match status" value="1"/>
</dbReference>
<name>A0A2W5HTB3_9BACT</name>
<dbReference type="Pfam" id="PF01259">
    <property type="entry name" value="SAICAR_synt"/>
    <property type="match status" value="1"/>
</dbReference>
<accession>A0A2W5HTB3</accession>
<dbReference type="PROSITE" id="PS01058">
    <property type="entry name" value="SAICAR_SYNTHETASE_2"/>
    <property type="match status" value="1"/>
</dbReference>
<keyword evidence="6 8" id="KW-0067">ATP-binding</keyword>
<dbReference type="GO" id="GO:0004639">
    <property type="term" value="F:phosphoribosylaminoimidazolesuccinocarboxamide synthase activity"/>
    <property type="evidence" value="ECO:0007669"/>
    <property type="project" value="UniProtKB-UniRule"/>
</dbReference>
<comment type="caution">
    <text evidence="10">The sequence shown here is derived from an EMBL/GenBank/DDBJ whole genome shotgun (WGS) entry which is preliminary data.</text>
</comment>
<keyword evidence="5 8" id="KW-0658">Purine biosynthesis</keyword>
<evidence type="ECO:0000256" key="5">
    <source>
        <dbReference type="ARBA" id="ARBA00022755"/>
    </source>
</evidence>
<reference evidence="10 11" key="1">
    <citation type="submission" date="2017-08" db="EMBL/GenBank/DDBJ databases">
        <title>Infants hospitalized years apart are colonized by the same room-sourced microbial strains.</title>
        <authorList>
            <person name="Brooks B."/>
            <person name="Olm M.R."/>
            <person name="Firek B.A."/>
            <person name="Baker R."/>
            <person name="Thomas B.C."/>
            <person name="Morowitz M.J."/>
            <person name="Banfield J.F."/>
        </authorList>
    </citation>
    <scope>NUCLEOTIDE SEQUENCE [LARGE SCALE GENOMIC DNA]</scope>
    <source>
        <strain evidence="10">S2_006_000_R2_64</strain>
    </source>
</reference>
<sequence length="312" mass="35341">MKTLSEIPSFLPNHYKGKVRDTFDLGDGRMVFVTSDRLSAFDRAITAVPNKGAILNGIAQFWFDQTKHILPNHVISIPDPNVMIVKKLNMLPVEVVVRRYMTGTTGTSIWTKYRNGEREMYGHSFPEGMVKNQELPETILTPTTKGKTDDPISGEEIVKTGLVSKELWAQTEKAALTLFARGQEIAAKQGLILVDTKYEFGTDENGVLHLADEIHTPDSSRYWVAATYQERFDNGAEPEGLDKEFVRKWLVERMEDAYTSPLPEITDADNEMFSRKYAELYQRVTGGEFKAEDTDIPVMERIQKNLKEKAAV</sequence>
<dbReference type="NCBIfam" id="NF009251">
    <property type="entry name" value="PRK12607.1"/>
    <property type="match status" value="1"/>
</dbReference>
<dbReference type="AlphaFoldDB" id="A0A2W5HTB3"/>
<evidence type="ECO:0000256" key="1">
    <source>
        <dbReference type="ARBA" id="ARBA00004672"/>
    </source>
</evidence>
<dbReference type="Gene3D" id="3.30.200.20">
    <property type="entry name" value="Phosphorylase Kinase, domain 1"/>
    <property type="match status" value="1"/>
</dbReference>
<dbReference type="PANTHER" id="PTHR43700:SF1">
    <property type="entry name" value="PHOSPHORIBOSYLAMINOIMIDAZOLE-SUCCINOCARBOXAMIDE SYNTHASE"/>
    <property type="match status" value="1"/>
</dbReference>
<dbReference type="GO" id="GO:0005737">
    <property type="term" value="C:cytoplasm"/>
    <property type="evidence" value="ECO:0007669"/>
    <property type="project" value="TreeGrafter"/>
</dbReference>
<dbReference type="Proteomes" id="UP000249739">
    <property type="component" value="Unassembled WGS sequence"/>
</dbReference>
<dbReference type="InterPro" id="IPR028923">
    <property type="entry name" value="SAICAR_synt/ADE2_N"/>
</dbReference>
<keyword evidence="4 8" id="KW-0547">Nucleotide-binding</keyword>
<dbReference type="CDD" id="cd01414">
    <property type="entry name" value="SAICAR_synt_Sc"/>
    <property type="match status" value="1"/>
</dbReference>
<dbReference type="UniPathway" id="UPA00074">
    <property type="reaction ID" value="UER00131"/>
</dbReference>
<keyword evidence="3 8" id="KW-0436">Ligase</keyword>
<dbReference type="InterPro" id="IPR018236">
    <property type="entry name" value="SAICAR_synthetase_CS"/>
</dbReference>